<keyword evidence="3" id="KW-1185">Reference proteome</keyword>
<dbReference type="InterPro" id="IPR011990">
    <property type="entry name" value="TPR-like_helical_dom_sf"/>
</dbReference>
<dbReference type="RefSeq" id="WP_154381842.1">
    <property type="nucleotide sequence ID" value="NZ_WKJJ01000031.1"/>
</dbReference>
<dbReference type="InterPro" id="IPR019734">
    <property type="entry name" value="TPR_rpt"/>
</dbReference>
<reference evidence="2 3" key="1">
    <citation type="submission" date="2019-11" db="EMBL/GenBank/DDBJ databases">
        <title>Novel species isolated from a subtropical stream in China.</title>
        <authorList>
            <person name="Lu H."/>
        </authorList>
    </citation>
    <scope>NUCLEOTIDE SEQUENCE [LARGE SCALE GENOMIC DNA]</scope>
    <source>
        <strain evidence="2 3">FT92W</strain>
    </source>
</reference>
<sequence>MTKFRFARTSLLAAVLGLNFAPAVLGMSPVLAAEEKAPEAAKQETIRPELYKLIDPNQVKELMAAKNYAEIKNRINQGAALPNLTPFETFILNDARVRVGSASEDTAMLLPALEAMIDSGRMSQRDKLNFIEAAGNTYFQQKNYDKAITWYTRYSTESGDANKTRLQILRSLYLKNDFAAVKTETKKDIAAHEAAGQPPTVDELKLLQSAAAQGKDMVTYMSALELFVKYYPTEANWNELLNRTRGKDGYNMRMDLDMLRLKKAVLPKLEGDDLYDLADLDVLGGFFTEAKAAMDAGFEQGSLGTGPDAAKHKALRDKANKGAADDAKNIDSGIAAATKSKDGVGLVNLGYVYVTMGQYDKGLDLMQKGIAKGIAKFPEDAKLRLGYAYAMAGKKEEATKVLATVNPADGRGDLARYWTMWANRTAPVAPAAAAK</sequence>
<dbReference type="AlphaFoldDB" id="A0A7X2IUJ9"/>
<protein>
    <recommendedName>
        <fullName evidence="4">Tetratricopeptide repeat protein</fullName>
    </recommendedName>
</protein>
<accession>A0A7X2IUJ9</accession>
<dbReference type="Pfam" id="PF13181">
    <property type="entry name" value="TPR_8"/>
    <property type="match status" value="1"/>
</dbReference>
<evidence type="ECO:0000313" key="2">
    <source>
        <dbReference type="EMBL" id="MRV76386.1"/>
    </source>
</evidence>
<dbReference type="SUPFAM" id="SSF48452">
    <property type="entry name" value="TPR-like"/>
    <property type="match status" value="1"/>
</dbReference>
<dbReference type="Proteomes" id="UP000446768">
    <property type="component" value="Unassembled WGS sequence"/>
</dbReference>
<gene>
    <name evidence="2" type="ORF">GJ700_32215</name>
</gene>
<evidence type="ECO:0000313" key="3">
    <source>
        <dbReference type="Proteomes" id="UP000446768"/>
    </source>
</evidence>
<dbReference type="Gene3D" id="1.25.40.10">
    <property type="entry name" value="Tetratricopeptide repeat domain"/>
    <property type="match status" value="1"/>
</dbReference>
<name>A0A7X2IUJ9_9BURK</name>
<keyword evidence="1" id="KW-0732">Signal</keyword>
<comment type="caution">
    <text evidence="2">The sequence shown here is derived from an EMBL/GenBank/DDBJ whole genome shotgun (WGS) entry which is preliminary data.</text>
</comment>
<organism evidence="2 3">
    <name type="scientific">Pseudoduganella rivuli</name>
    <dbReference type="NCBI Taxonomy" id="2666085"/>
    <lineage>
        <taxon>Bacteria</taxon>
        <taxon>Pseudomonadati</taxon>
        <taxon>Pseudomonadota</taxon>
        <taxon>Betaproteobacteria</taxon>
        <taxon>Burkholderiales</taxon>
        <taxon>Oxalobacteraceae</taxon>
        <taxon>Telluria group</taxon>
        <taxon>Pseudoduganella</taxon>
    </lineage>
</organism>
<proteinExistence type="predicted"/>
<feature type="chain" id="PRO_5031474272" description="Tetratricopeptide repeat protein" evidence="1">
    <location>
        <begin position="33"/>
        <end position="435"/>
    </location>
</feature>
<feature type="signal peptide" evidence="1">
    <location>
        <begin position="1"/>
        <end position="32"/>
    </location>
</feature>
<dbReference type="Pfam" id="PF13432">
    <property type="entry name" value="TPR_16"/>
    <property type="match status" value="1"/>
</dbReference>
<evidence type="ECO:0000256" key="1">
    <source>
        <dbReference type="SAM" id="SignalP"/>
    </source>
</evidence>
<dbReference type="EMBL" id="WKJJ01000031">
    <property type="protein sequence ID" value="MRV76386.1"/>
    <property type="molecule type" value="Genomic_DNA"/>
</dbReference>
<evidence type="ECO:0008006" key="4">
    <source>
        <dbReference type="Google" id="ProtNLM"/>
    </source>
</evidence>